<sequence>MAMTGDMMVIMETTFVAAIHLCGLSEKDAADFLDMTPSMVMLWATGEESPPKEAWQMLADLYERIESAAGSASPQIIPKLMGKDDMNFIKADSLHDPLPGQANAIAGAMALLKSLK</sequence>
<gene>
    <name evidence="1" type="ORF">ACHFJ0_22250</name>
</gene>
<comment type="caution">
    <text evidence="1">The sequence shown here is derived from an EMBL/GenBank/DDBJ whole genome shotgun (WGS) entry which is preliminary data.</text>
</comment>
<evidence type="ECO:0000313" key="1">
    <source>
        <dbReference type="EMBL" id="MFH5776967.1"/>
    </source>
</evidence>
<dbReference type="EMBL" id="JBIMPR010000033">
    <property type="protein sequence ID" value="MFH5776967.1"/>
    <property type="molecule type" value="Genomic_DNA"/>
</dbReference>
<organism evidence="1 2">
    <name type="scientific">Paracoccus broussonetiae subsp. drimophilus</name>
    <dbReference type="NCBI Taxonomy" id="3373869"/>
    <lineage>
        <taxon>Bacteria</taxon>
        <taxon>Pseudomonadati</taxon>
        <taxon>Pseudomonadota</taxon>
        <taxon>Alphaproteobacteria</taxon>
        <taxon>Rhodobacterales</taxon>
        <taxon>Paracoccaceae</taxon>
        <taxon>Paracoccus</taxon>
        <taxon>Paracoccus broussonetiae</taxon>
    </lineage>
</organism>
<evidence type="ECO:0008006" key="3">
    <source>
        <dbReference type="Google" id="ProtNLM"/>
    </source>
</evidence>
<dbReference type="Proteomes" id="UP001609376">
    <property type="component" value="Unassembled WGS sequence"/>
</dbReference>
<evidence type="ECO:0000313" key="2">
    <source>
        <dbReference type="Proteomes" id="UP001609376"/>
    </source>
</evidence>
<protein>
    <recommendedName>
        <fullName evidence="3">XRE family transcriptional regulator</fullName>
    </recommendedName>
</protein>
<dbReference type="RefSeq" id="WP_395135969.1">
    <property type="nucleotide sequence ID" value="NZ_JBIMPR010000033.1"/>
</dbReference>
<keyword evidence="2" id="KW-1185">Reference proteome</keyword>
<accession>A0ABW7LW02</accession>
<name>A0ABW7LW02_9RHOB</name>
<reference evidence="1 2" key="1">
    <citation type="submission" date="2024-10" db="EMBL/GenBank/DDBJ databases">
        <title>Paracoccus drimophilus sp. nov., a novel bacterium from corn roots in Hunan.</title>
        <authorList>
            <person name="Li X."/>
        </authorList>
    </citation>
    <scope>NUCLEOTIDE SEQUENCE [LARGE SCALE GENOMIC DNA]</scope>
    <source>
        <strain evidence="1 2">NGMCC 1.201697</strain>
    </source>
</reference>
<proteinExistence type="predicted"/>